<keyword evidence="1" id="KW-0436">Ligase</keyword>
<dbReference type="GO" id="GO:0016740">
    <property type="term" value="F:transferase activity"/>
    <property type="evidence" value="ECO:0007669"/>
    <property type="project" value="UniProtKB-KW"/>
</dbReference>
<dbReference type="InterPro" id="IPR038056">
    <property type="entry name" value="YjbR-like_sf"/>
</dbReference>
<dbReference type="OrthoDB" id="277063at2"/>
<reference evidence="1 2" key="1">
    <citation type="submission" date="2016-10" db="EMBL/GenBank/DDBJ databases">
        <authorList>
            <person name="de Groot N.N."/>
        </authorList>
    </citation>
    <scope>NUCLEOTIDE SEQUENCE [LARGE SCALE GENOMIC DNA]</scope>
    <source>
        <strain evidence="1 2">S5-249</strain>
    </source>
</reference>
<evidence type="ECO:0000313" key="1">
    <source>
        <dbReference type="EMBL" id="SFR98589.1"/>
    </source>
</evidence>
<dbReference type="STRING" id="1166337.SAMN05192580_2307"/>
<sequence length="125" mass="14252">MSPDPEADLARLREIAMALPEAAEKVSHGAPVFYIDKGKTYAWFSHDHHGNGVTAVIVKVSGLDEHEMLVEREPERFHRPAYFRADQWIAIRVDLPDTDWDYIADRVAMSWELVAPRRLLEAGGR</sequence>
<dbReference type="Pfam" id="PF04237">
    <property type="entry name" value="YjbR"/>
    <property type="match status" value="1"/>
</dbReference>
<protein>
    <submittedName>
        <fullName evidence="1">Phosphoribosylglycinamide formyltransferase-1/phosphoribosylamine--glycine ligase / phosphoribosylglycinamide formyltransferase / phosphoribosylformylglycinamidine cyclo-ligase</fullName>
    </submittedName>
</protein>
<organism evidence="1 2">
    <name type="scientific">Sphingomonas jatrophae</name>
    <dbReference type="NCBI Taxonomy" id="1166337"/>
    <lineage>
        <taxon>Bacteria</taxon>
        <taxon>Pseudomonadati</taxon>
        <taxon>Pseudomonadota</taxon>
        <taxon>Alphaproteobacteria</taxon>
        <taxon>Sphingomonadales</taxon>
        <taxon>Sphingomonadaceae</taxon>
        <taxon>Sphingomonas</taxon>
    </lineage>
</organism>
<dbReference type="GO" id="GO:0016874">
    <property type="term" value="F:ligase activity"/>
    <property type="evidence" value="ECO:0007669"/>
    <property type="project" value="UniProtKB-KW"/>
</dbReference>
<accession>A0A1I6L549</accession>
<name>A0A1I6L549_9SPHN</name>
<dbReference type="InterPro" id="IPR058532">
    <property type="entry name" value="YjbR/MT2646/Rv2570-like"/>
</dbReference>
<keyword evidence="2" id="KW-1185">Reference proteome</keyword>
<dbReference type="SUPFAM" id="SSF142906">
    <property type="entry name" value="YjbR-like"/>
    <property type="match status" value="1"/>
</dbReference>
<dbReference type="Gene3D" id="3.90.1150.30">
    <property type="match status" value="1"/>
</dbReference>
<dbReference type="EMBL" id="FOZG01000002">
    <property type="protein sequence ID" value="SFR98589.1"/>
    <property type="molecule type" value="Genomic_DNA"/>
</dbReference>
<dbReference type="AlphaFoldDB" id="A0A1I6L549"/>
<dbReference type="RefSeq" id="WP_093314682.1">
    <property type="nucleotide sequence ID" value="NZ_FOZG01000002.1"/>
</dbReference>
<dbReference type="Proteomes" id="UP000198824">
    <property type="component" value="Unassembled WGS sequence"/>
</dbReference>
<keyword evidence="1" id="KW-0808">Transferase</keyword>
<evidence type="ECO:0000313" key="2">
    <source>
        <dbReference type="Proteomes" id="UP000198824"/>
    </source>
</evidence>
<gene>
    <name evidence="1" type="ORF">SAMN05192580_2307</name>
</gene>
<proteinExistence type="predicted"/>